<evidence type="ECO:0000259" key="1">
    <source>
        <dbReference type="Pfam" id="PF07727"/>
    </source>
</evidence>
<keyword evidence="3" id="KW-1185">Reference proteome</keyword>
<dbReference type="EMBL" id="CP144691">
    <property type="protein sequence ID" value="WVY95077.1"/>
    <property type="molecule type" value="Genomic_DNA"/>
</dbReference>
<dbReference type="SUPFAM" id="SSF56672">
    <property type="entry name" value="DNA/RNA polymerases"/>
    <property type="match status" value="1"/>
</dbReference>
<dbReference type="PANTHER" id="PTHR11439:SF489">
    <property type="entry name" value="RNA-DIRECTED DNA POLYMERASE"/>
    <property type="match status" value="1"/>
</dbReference>
<dbReference type="CDD" id="cd09272">
    <property type="entry name" value="RNase_HI_RT_Ty1"/>
    <property type="match status" value="1"/>
</dbReference>
<protein>
    <recommendedName>
        <fullName evidence="1">Reverse transcriptase Ty1/copia-type domain-containing protein</fullName>
    </recommendedName>
</protein>
<proteinExistence type="predicted"/>
<reference evidence="2 3" key="1">
    <citation type="journal article" date="2023" name="Life. Sci Alliance">
        <title>Evolutionary insights into 3D genome organization and epigenetic landscape of Vigna mungo.</title>
        <authorList>
            <person name="Junaid A."/>
            <person name="Singh B."/>
            <person name="Bhatia S."/>
        </authorList>
    </citation>
    <scope>NUCLEOTIDE SEQUENCE [LARGE SCALE GENOMIC DNA]</scope>
    <source>
        <strain evidence="2">Urdbean</strain>
    </source>
</reference>
<evidence type="ECO:0000313" key="2">
    <source>
        <dbReference type="EMBL" id="WVY95077.1"/>
    </source>
</evidence>
<dbReference type="AlphaFoldDB" id="A0AAQ3MPZ2"/>
<dbReference type="Proteomes" id="UP001374535">
    <property type="component" value="Chromosome 10"/>
</dbReference>
<name>A0AAQ3MPZ2_VIGMU</name>
<dbReference type="PANTHER" id="PTHR11439">
    <property type="entry name" value="GAG-POL-RELATED RETROTRANSPOSON"/>
    <property type="match status" value="1"/>
</dbReference>
<accession>A0AAQ3MPZ2</accession>
<gene>
    <name evidence="2" type="ORF">V8G54_034165</name>
</gene>
<feature type="domain" description="Reverse transcriptase Ty1/copia-type" evidence="1">
    <location>
        <begin position="11"/>
        <end position="218"/>
    </location>
</feature>
<organism evidence="2 3">
    <name type="scientific">Vigna mungo</name>
    <name type="common">Black gram</name>
    <name type="synonym">Phaseolus mungo</name>
    <dbReference type="NCBI Taxonomy" id="3915"/>
    <lineage>
        <taxon>Eukaryota</taxon>
        <taxon>Viridiplantae</taxon>
        <taxon>Streptophyta</taxon>
        <taxon>Embryophyta</taxon>
        <taxon>Tracheophyta</taxon>
        <taxon>Spermatophyta</taxon>
        <taxon>Magnoliopsida</taxon>
        <taxon>eudicotyledons</taxon>
        <taxon>Gunneridae</taxon>
        <taxon>Pentapetalae</taxon>
        <taxon>rosids</taxon>
        <taxon>fabids</taxon>
        <taxon>Fabales</taxon>
        <taxon>Fabaceae</taxon>
        <taxon>Papilionoideae</taxon>
        <taxon>50 kb inversion clade</taxon>
        <taxon>NPAAA clade</taxon>
        <taxon>indigoferoid/millettioid clade</taxon>
        <taxon>Phaseoleae</taxon>
        <taxon>Vigna</taxon>
    </lineage>
</organism>
<sequence>MQTEYDALCRNHTWDLVPSSPGQNIVGCKWIFRIKHLPDGSIDRYKARLVAKGFHQRPGQDFSDTFSPVIKPVTVRVILTLVVSRGWSLRQLDINNAFLQGSLSEEVFLSQPPGCVDKAHPTHVCHLRKALYGLKQAPRAWYNELRTFLLSLGFLNSVVDASLFIFRHGITTLYLLVYVDDIIVTGSSPDAISTLISRLAAKFSLKDMGNLTYFLGVKSWRLLMASVPLTRTSGTPLPSPTEYRQLVGSLQYLSITRPDVAFATNKLSQFMQAPTTTHWSALKRLLRYLAGTSTHGIHISASSPLVFHAYSDADWAGDTDDYVSTTGYILYLGGTPISWSSRKQQSVARSSTESE</sequence>
<dbReference type="InterPro" id="IPR043502">
    <property type="entry name" value="DNA/RNA_pol_sf"/>
</dbReference>
<evidence type="ECO:0000313" key="3">
    <source>
        <dbReference type="Proteomes" id="UP001374535"/>
    </source>
</evidence>
<dbReference type="Pfam" id="PF07727">
    <property type="entry name" value="RVT_2"/>
    <property type="match status" value="1"/>
</dbReference>
<dbReference type="InterPro" id="IPR013103">
    <property type="entry name" value="RVT_2"/>
</dbReference>